<sequence>MLKYICLSEKHKHFFSLLQYHRISMMNELSAIYSNVNRESLTYNGKDYDHLRDVLKVQVEDIKEQMNLRDTAIPTGQGTFTFEDSVIIHLQRQEQEEESQLVNSGVSQLSESLSDWGISFEPVKLPLMITDVSISLEKLIPRLIKLGIDVTKMAVEAWGGTRTKNVPDVTVLGAFLPVMKPIIGFGEPISYEKYETYSEGELLLTSPSTTFEFWTTLMPIFHAVLFCGSLAGGDLSTGQEIRQGFVHGILPPRLIGVGVKQVYYYFLKIAEEIWKRGTCVEDWKDQGWEQWSKQFNPRSRCKASVIRDLVRIAKIGGNVAMQVSDIETAAVAFGLAQVKLCRIEALDFGHGPRVYGLEEAGFKTLKLEASRMEKQCITYRYINRKSIFNLCGVSAEFEEDLMRWLEDEIAKTIFLGIENGDPPGTVIVTPNFCALAMTGAIKALGPLIKNIAMDVAEKCEGCSGRCISMVHGMTNRSHVKCRTVLFLNALISNYAAGVLLKGGMAIDQCTLSSDLGRTLKSLNRLCLGFDGLGSFLASWYILRSGEDAPRESEGPVLGIEMDGKVHGLRYAVKPGTTGSVLVSFNGHIHNGSHVSACLVFKPPNQFHYELNTARAELITEQPPDVIPQQVLFIRSELNYIAVDAFLVYPNGDQLQVGLGTRYVGLNKHRCIKTTENLVVSLNVSQCVDGRSTVKLLDDFKHALHTYGNEPLQTWISGAFPNGTVYFQGCRPLNNALALVEPKCILIEGSHQSPRAITN</sequence>
<dbReference type="AlphaFoldDB" id="I1BNQ7"/>
<dbReference type="eggNOG" id="ENOG502TA5S">
    <property type="taxonomic scope" value="Eukaryota"/>
</dbReference>
<protein>
    <submittedName>
        <fullName evidence="1">Uncharacterized protein</fullName>
    </submittedName>
</protein>
<dbReference type="OrthoDB" id="2282676at2759"/>
<reference evidence="1 2" key="1">
    <citation type="journal article" date="2009" name="PLoS Genet.">
        <title>Genomic analysis of the basal lineage fungus Rhizopus oryzae reveals a whole-genome duplication.</title>
        <authorList>
            <person name="Ma L.-J."/>
            <person name="Ibrahim A.S."/>
            <person name="Skory C."/>
            <person name="Grabherr M.G."/>
            <person name="Burger G."/>
            <person name="Butler M."/>
            <person name="Elias M."/>
            <person name="Idnurm A."/>
            <person name="Lang B.F."/>
            <person name="Sone T."/>
            <person name="Abe A."/>
            <person name="Calvo S.E."/>
            <person name="Corrochano L.M."/>
            <person name="Engels R."/>
            <person name="Fu J."/>
            <person name="Hansberg W."/>
            <person name="Kim J.-M."/>
            <person name="Kodira C.D."/>
            <person name="Koehrsen M.J."/>
            <person name="Liu B."/>
            <person name="Miranda-Saavedra D."/>
            <person name="O'Leary S."/>
            <person name="Ortiz-Castellanos L."/>
            <person name="Poulter R."/>
            <person name="Rodriguez-Romero J."/>
            <person name="Ruiz-Herrera J."/>
            <person name="Shen Y.-Q."/>
            <person name="Zeng Q."/>
            <person name="Galagan J."/>
            <person name="Birren B.W."/>
            <person name="Cuomo C.A."/>
            <person name="Wickes B.L."/>
        </authorList>
    </citation>
    <scope>NUCLEOTIDE SEQUENCE [LARGE SCALE GENOMIC DNA]</scope>
    <source>
        <strain evidence="2">RA 99-880 / ATCC MYA-4621 / FGSC 9543 / NRRL 43880</strain>
    </source>
</reference>
<evidence type="ECO:0000313" key="1">
    <source>
        <dbReference type="EMBL" id="EIE77837.1"/>
    </source>
</evidence>
<organism evidence="1 2">
    <name type="scientific">Rhizopus delemar (strain RA 99-880 / ATCC MYA-4621 / FGSC 9543 / NRRL 43880)</name>
    <name type="common">Mucormycosis agent</name>
    <name type="synonym">Rhizopus arrhizus var. delemar</name>
    <dbReference type="NCBI Taxonomy" id="246409"/>
    <lineage>
        <taxon>Eukaryota</taxon>
        <taxon>Fungi</taxon>
        <taxon>Fungi incertae sedis</taxon>
        <taxon>Mucoromycota</taxon>
        <taxon>Mucoromycotina</taxon>
        <taxon>Mucoromycetes</taxon>
        <taxon>Mucorales</taxon>
        <taxon>Mucorineae</taxon>
        <taxon>Rhizopodaceae</taxon>
        <taxon>Rhizopus</taxon>
    </lineage>
</organism>
<accession>I1BNQ7</accession>
<dbReference type="GeneID" id="93609513"/>
<dbReference type="VEuPathDB" id="FungiDB:RO3G_02541"/>
<dbReference type="Proteomes" id="UP000009138">
    <property type="component" value="Unassembled WGS sequence"/>
</dbReference>
<evidence type="ECO:0000313" key="2">
    <source>
        <dbReference type="Proteomes" id="UP000009138"/>
    </source>
</evidence>
<dbReference type="InParanoid" id="I1BNQ7"/>
<proteinExistence type="predicted"/>
<gene>
    <name evidence="1" type="ORF">RO3G_02541</name>
</gene>
<keyword evidence="2" id="KW-1185">Reference proteome</keyword>
<dbReference type="RefSeq" id="XP_067513233.1">
    <property type="nucleotide sequence ID" value="XM_067657132.1"/>
</dbReference>
<name>I1BNQ7_RHIO9</name>
<dbReference type="EMBL" id="CH476733">
    <property type="protein sequence ID" value="EIE77837.1"/>
    <property type="molecule type" value="Genomic_DNA"/>
</dbReference>